<comment type="caution">
    <text evidence="23">The sequence shown here is derived from an EMBL/GenBank/DDBJ whole genome shotgun (WGS) entry which is preliminary data.</text>
</comment>
<keyword evidence="6" id="KW-0800">Toxin</keyword>
<evidence type="ECO:0000256" key="3">
    <source>
        <dbReference type="ARBA" id="ARBA00004613"/>
    </source>
</evidence>
<evidence type="ECO:0000256" key="2">
    <source>
        <dbReference type="ARBA" id="ARBA00004165"/>
    </source>
</evidence>
<keyword evidence="5" id="KW-0964">Secreted</keyword>
<protein>
    <submittedName>
        <fullName evidence="23">Insecticidal toxin</fullName>
    </submittedName>
</protein>
<comment type="cofactor">
    <cofactor evidence="1">
        <name>Mg(2+)</name>
        <dbReference type="ChEBI" id="CHEBI:18420"/>
    </cofactor>
</comment>
<evidence type="ECO:0000256" key="9">
    <source>
        <dbReference type="ARBA" id="ARBA00022723"/>
    </source>
</evidence>
<keyword evidence="16" id="KW-0843">Virulence</keyword>
<dbReference type="Pfam" id="PF11713">
    <property type="entry name" value="Peptidase_C80"/>
    <property type="match status" value="1"/>
</dbReference>
<dbReference type="CDD" id="cd20501">
    <property type="entry name" value="C80_RtxA-like"/>
    <property type="match status" value="1"/>
</dbReference>
<keyword evidence="8" id="KW-0808">Transferase</keyword>
<keyword evidence="4" id="KW-1032">Host cell membrane</keyword>
<evidence type="ECO:0000256" key="14">
    <source>
        <dbReference type="ARBA" id="ARBA00022842"/>
    </source>
</evidence>
<keyword evidence="13" id="KW-0068">Autocatalytic cleavage</keyword>
<evidence type="ECO:0000256" key="10">
    <source>
        <dbReference type="ARBA" id="ARBA00022737"/>
    </source>
</evidence>
<feature type="domain" description="Peptidase C80" evidence="22">
    <location>
        <begin position="590"/>
        <end position="775"/>
    </location>
</feature>
<keyword evidence="15" id="KW-1043">Host membrane</keyword>
<evidence type="ECO:0000256" key="13">
    <source>
        <dbReference type="ARBA" id="ARBA00022813"/>
    </source>
</evidence>
<evidence type="ECO:0000256" key="15">
    <source>
        <dbReference type="ARBA" id="ARBA00022870"/>
    </source>
</evidence>
<evidence type="ECO:0000256" key="4">
    <source>
        <dbReference type="ARBA" id="ARBA00022511"/>
    </source>
</evidence>
<evidence type="ECO:0000256" key="16">
    <source>
        <dbReference type="ARBA" id="ARBA00023026"/>
    </source>
</evidence>
<accession>A0ABX4PVM1</accession>
<keyword evidence="9" id="KW-0479">Metal-binding</keyword>
<keyword evidence="17" id="KW-0446">Lipid-binding</keyword>
<evidence type="ECO:0000256" key="11">
    <source>
        <dbReference type="ARBA" id="ARBA00022801"/>
    </source>
</evidence>
<evidence type="ECO:0000256" key="20">
    <source>
        <dbReference type="ARBA" id="ARBA00023586"/>
    </source>
</evidence>
<dbReference type="Proteomes" id="UP000232455">
    <property type="component" value="Unassembled WGS sequence"/>
</dbReference>
<dbReference type="Gene3D" id="3.40.50.11050">
    <property type="match status" value="1"/>
</dbReference>
<dbReference type="InterPro" id="IPR020974">
    <property type="entry name" value="CPD_dom"/>
</dbReference>
<keyword evidence="11" id="KW-0378">Hydrolase</keyword>
<proteinExistence type="predicted"/>
<gene>
    <name evidence="23" type="ORF">ATI02_1887</name>
</gene>
<dbReference type="InterPro" id="IPR038383">
    <property type="entry name" value="CPD_dom_sf"/>
</dbReference>
<dbReference type="PROSITE" id="PS51771">
    <property type="entry name" value="CGT_MARTX_CPD"/>
    <property type="match status" value="1"/>
</dbReference>
<dbReference type="CDD" id="cd20495">
    <property type="entry name" value="C58_PaToxP-like"/>
    <property type="match status" value="1"/>
</dbReference>
<evidence type="ECO:0000256" key="19">
    <source>
        <dbReference type="ARBA" id="ARBA00023200"/>
    </source>
</evidence>
<evidence type="ECO:0000256" key="7">
    <source>
        <dbReference type="ARBA" id="ARBA00022670"/>
    </source>
</evidence>
<comment type="subcellular location">
    <subcellularLocation>
        <location evidence="2">Host cell membrane</location>
    </subcellularLocation>
    <subcellularLocation>
        <location evidence="20">Host cytoplasm</location>
        <location evidence="20">Host cytosol</location>
    </subcellularLocation>
    <subcellularLocation>
        <location evidence="3">Secreted</location>
    </subcellularLocation>
</comment>
<dbReference type="RefSeq" id="WP_100846120.1">
    <property type="nucleotide sequence ID" value="NZ_PHHE01000001.1"/>
</dbReference>
<keyword evidence="18" id="KW-0472">Membrane</keyword>
<keyword evidence="7" id="KW-0645">Protease</keyword>
<name>A0ABX4PVM1_9PSED</name>
<dbReference type="InterPro" id="IPR024769">
    <property type="entry name" value="TcdA/TcdB_pore_forming"/>
</dbReference>
<evidence type="ECO:0000256" key="18">
    <source>
        <dbReference type="ARBA" id="ARBA00023136"/>
    </source>
</evidence>
<dbReference type="Pfam" id="PF12920">
    <property type="entry name" value="TcdA_TcdB_pore"/>
    <property type="match status" value="1"/>
</dbReference>
<evidence type="ECO:0000256" key="6">
    <source>
        <dbReference type="ARBA" id="ARBA00022656"/>
    </source>
</evidence>
<evidence type="ECO:0000256" key="17">
    <source>
        <dbReference type="ARBA" id="ARBA00023121"/>
    </source>
</evidence>
<evidence type="ECO:0000256" key="1">
    <source>
        <dbReference type="ARBA" id="ARBA00001946"/>
    </source>
</evidence>
<keyword evidence="12" id="KW-0788">Thiol protease</keyword>
<keyword evidence="14" id="KW-0460">Magnesium</keyword>
<dbReference type="InterPro" id="IPR049824">
    <property type="entry name" value="RtxA-like_C80"/>
</dbReference>
<sequence>MKFNQEGIKADQASGVGGLSELFEVIGEVHDLLSKQLLESAVTPAANAGRLTRSELDALNLGGLEKVLVERVSAMPLPAGTTLTQSQIARIANLAVDGIIRQNFRKLTELMTYLGSLDFPFESGMNTDLLLASGGAVNAQYQAALNERMAAEGKPLVATPNDIAAIGFVQKIAESLTQAVNAPASATNDAIKKATSQGHRDMEGYLRSVSATLAANAYGTVYVAPDAGGKFDGTFWNADLPMLRALQKWGLIGDIRVLHEPADSYRGKQLKDVGSLLTEQDTELLVNSRSLVEPVYLEVLAGMHKRWVQGEPMADLISLHREVKGYIDFNPKSARNKVLLLLLKQTGNKLLEIDAMDRMDAGSRVTAAKANRLGESQIWTREQLTAHAAVFGKTREESYLRILSLLDAWQGHRQSDSFPIQADKNGEFVAYLPFKGDVIDQYSNQIASKPAFDMLRSMWSDIEVVSDAAAGKATFKFQTGAQTEITFSPASTLAQAFAQQKQLANLQIVLFMSFKSETMPAQITIQGDQVTASKNIGDTPTVISNAQNDGSWSTPTSEALLAVRRDAPASSTPVVSSRYVDRWATPVVQGNPDGSDSQYAAQIIVQTQNEGTVAQAAADLAGKHPDSSLVIQLDADGNMRLVYGDPAIFQKLDAIDRVRWQIVGHGEGPVGARTLGDLDAAQWSQHIRRFQQSLYDEYSISSEPARISLVGCAVEDADLLGGFGHKLVEALQIPGLEISARSANVVVQAKGIKTTRDADGKLWHKDPRHKVVLEWSPDQGVTEVFEALPSRALLGRDGIDVGALLDDLRLGRVALEQLGAAQNYVLTLLFPGDNDELDQAQLRSVLEDASTFKTLQDLLARMFKNPGSKVDPVSVDAADLVRQAFDINGQINAGSASTRGDLGGRAGSIDIRQFAANPALFAKTHALSVETLVSSGRLPDQAFAKLIKMNAGVYEVEYTATSGSDTVPAYFLGYNGPNQGNASPAYIDIPKQAAAGSFLFTGTLSGCSLVVTSLDANTFRVYHDGRVNSSVLYDNVVMSVDWNDYRIGATAEGIAAAYLQFVDGQWQLAVQRQEYRGADRTLSPTLRVMDEPLSIQHADSQIGPRKLAEFTDYREQVHQRLKKLAGQFAVSAEGVTDGVYSGGAFSYDHPAIAAWTALRREVDRKYLLEIDQLKAQRDELYKQRSTASRPQLIDQQIKQNLLTHEYYKAQFDTVLRESGSVDRSWLWTQIKAKEGMPGVLRFDDTDLRGGDQDATSSLGERYANFEAYQRGALGAEFMQGLRAFRDISIPGVTQEMSALDMKQLFIDGQLTAQQRGALSARIEEISQAENIEKVLKRTALLSEGFKRAGSTFSQLAPQDFYLSLVGDRFGGRCYPLVRAMAVALADAGSKGINSLVQKLFLAAAEPQAGSSTLLKKSLVRLHSNGDAVQASTAVGKLNLADVVGRLKGATGTSTFALNTRNHSMLVASTAMAKGRRYYFYDPNVGIFAYDNTASFLKAMEQHLVGRGLADFYGAFGSKQSPEFNLVQIDADKMAKVQVGNGLEVADLSRPGELATVIGQRRQVQETVSAQSRIAEDMQLRGSLVTLDVEQWGARFAESSTRLATENGLDPRWMPIIATTEDQGAGNYRVQFINRDQPEQSRWLNTRDSNFTEFRRFIDEHTATLGRHFTLERGQMRPRGSVGEAGSIDGLNAGFALQTLIQWFADKQRDASARGVDSTDLATALKIHGYLNMVQMGHGVLQDVGKVTELVRTALRGEVIAGEATVKDFVSTLGHTVNEGAGVIFGGGMVILDAYELAHAENETQKAVFGTQLAFDSASFITGAAGIGAGMLGATSAGALLGGVGVIAGGLAVGFTGLAQAFGVVAEDAKAVGRYFDTVDDAYKGHGYRYDQAHKMLVPLPGAVVKTLDLQLNKISFDSQYIYRTHSGSTGSGKINYFFWAGDFPVMVKDRNQAIEIRSGIGYRDATYTLDHGESNVVILPGTPKSYISYEYEQLPGATTRHDAGFDVIRRLEEDKRFDYDFYIFPAERTIRKIAQEYVATSVEVKLDQRNRQLIVPELPKELHGFMSYEIKGAGGEYLVSLKEGAWLKLSSEVPAFAANTEVEIHSLDGTVGGGVPYSLVGNKPSRWIIDTSRLAGGNIQVLRDRVVIGGVSVLLDPATNGRVLLANGKGEVREVDFTDLSARVVSEDASKWQAPGQGIEKHLKDLASAHQLHGQYVVVDNYQHNGRNLGRAYYDVAKDRMMFTDTSEVKAGKAQLGAVIGDYAYFHDDESAAAWRVDIASGKVDAQYTPWFNDSVGKISRLWAEGGEVYLARRYQMKDGEGELGYRLVGDRMELVSAVGDDALLKLLARTRQHGDAFVNLLQGYESFSTQRETPVYKVGGRLIHPVPAALVTVYGTDAAGVAHRYWIRTADGTLIKPNLAPPADHVLRFEAHESTRSAWTIPADLVLAGSIPQPGGQEVFFFYSKSQKVLFRQNGAGQAILDATHPTALRMDIPELANVLALEGQLLVVTVDGRVARLDAQGSLSYEAVNEHWLKGRPTWWLDLPKVTGTDATLAVFGVKDRDGQGALSVWYHSGRVVVAASSLQGKPLQFVGFEDDGVTARLFESGSGKLYLQPSMAADALATAFGNDAVLDAAAKIPVVSELTPTMQLKSVLQVESGLRLTTHSGEILLRTNKGNLQLVAVDEKWQQDNLTRLPKALAELAGQWRAKGVLTLQGKASRGWFDIDSGQMFSGKGIAATDNLDFVGVGEGEQAAYVYSSTAQVLYRVNSEGAQAWNHFTGVDRTDSSLLLQGTGGASGTDELAPPLLTGIATLVLHGGGGHDTYRLSEKAWGHYRTIVIDNEDSGLALDRLILPPTVSPDMLVSRHGDDLILTDSATGTALMIRKVLGEQAAVHRHLLISLKSNWDVIDINHLVKHFAEKESLQDGLVQLSWSKQQSAKPLDEGGVFAHTKSPNLAKLNGVMAAFPDEGGSREKLPMNRQSVPSVLVPSMS</sequence>
<evidence type="ECO:0000256" key="21">
    <source>
        <dbReference type="SAM" id="MobiDB-lite"/>
    </source>
</evidence>
<evidence type="ECO:0000313" key="23">
    <source>
        <dbReference type="EMBL" id="PKA69069.1"/>
    </source>
</evidence>
<evidence type="ECO:0000256" key="5">
    <source>
        <dbReference type="ARBA" id="ARBA00022525"/>
    </source>
</evidence>
<evidence type="ECO:0000259" key="22">
    <source>
        <dbReference type="PROSITE" id="PS51771"/>
    </source>
</evidence>
<feature type="region of interest" description="Disordered" evidence="21">
    <location>
        <begin position="2968"/>
        <end position="2992"/>
    </location>
</feature>
<keyword evidence="10" id="KW-0677">Repeat</keyword>
<evidence type="ECO:0000256" key="8">
    <source>
        <dbReference type="ARBA" id="ARBA00022679"/>
    </source>
</evidence>
<evidence type="ECO:0000256" key="12">
    <source>
        <dbReference type="ARBA" id="ARBA00022807"/>
    </source>
</evidence>
<organism evidence="23 24">
    <name type="scientific">Pseudomonas baetica</name>
    <dbReference type="NCBI Taxonomy" id="674054"/>
    <lineage>
        <taxon>Bacteria</taxon>
        <taxon>Pseudomonadati</taxon>
        <taxon>Pseudomonadota</taxon>
        <taxon>Gammaproteobacteria</taxon>
        <taxon>Pseudomonadales</taxon>
        <taxon>Pseudomonadaceae</taxon>
        <taxon>Pseudomonas</taxon>
    </lineage>
</organism>
<dbReference type="SUPFAM" id="SSF158842">
    <property type="entry name" value="PMT central region-like"/>
    <property type="match status" value="1"/>
</dbReference>
<dbReference type="EMBL" id="PHHE01000001">
    <property type="protein sequence ID" value="PKA69069.1"/>
    <property type="molecule type" value="Genomic_DNA"/>
</dbReference>
<keyword evidence="24" id="KW-1185">Reference proteome</keyword>
<dbReference type="Gene3D" id="1.20.140.180">
    <property type="match status" value="1"/>
</dbReference>
<reference evidence="23 24" key="1">
    <citation type="submission" date="2017-11" db="EMBL/GenBank/DDBJ databases">
        <title>Genome sequencing of a diverse group of Pseudomonas species.</title>
        <authorList>
            <person name="Loper J."/>
        </authorList>
    </citation>
    <scope>NUCLEOTIDE SEQUENCE [LARGE SCALE GENOMIC DNA]</scope>
    <source>
        <strain evidence="23 24">LMG 25716</strain>
    </source>
</reference>
<keyword evidence="19" id="KW-1035">Host cytoplasm</keyword>
<evidence type="ECO:0000313" key="24">
    <source>
        <dbReference type="Proteomes" id="UP000232455"/>
    </source>
</evidence>